<feature type="domain" description="SH2" evidence="3">
    <location>
        <begin position="452"/>
        <end position="553"/>
    </location>
</feature>
<reference evidence="5" key="1">
    <citation type="submission" date="2009-08" db="EMBL/GenBank/DDBJ databases">
        <title>Annotation of Salpingoeca rosetta.</title>
        <authorList>
            <consortium name="The Broad Institute Genome Sequencing Platform"/>
            <person name="Russ C."/>
            <person name="Cuomo C."/>
            <person name="Burger G."/>
            <person name="Gray M.W."/>
            <person name="Holland P.W.H."/>
            <person name="King N."/>
            <person name="Lang F.B.F."/>
            <person name="Roger A.J."/>
            <person name="Ruiz-Trillo I."/>
            <person name="Young S.K."/>
            <person name="Zeng Q."/>
            <person name="Gargeya S."/>
            <person name="Alvarado L."/>
            <person name="Berlin A."/>
            <person name="Chapman S.B."/>
            <person name="Chen Z."/>
            <person name="Freedman E."/>
            <person name="Gellesch M."/>
            <person name="Goldberg J."/>
            <person name="Griggs A."/>
            <person name="Gujja S."/>
            <person name="Heilman E."/>
            <person name="Heiman D."/>
            <person name="Howarth C."/>
            <person name="Mehta T."/>
            <person name="Neiman D."/>
            <person name="Pearson M."/>
            <person name="Roberts A."/>
            <person name="Saif S."/>
            <person name="Shea T."/>
            <person name="Shenoy N."/>
            <person name="Sisk P."/>
            <person name="Stolte C."/>
            <person name="Sykes S."/>
            <person name="White J."/>
            <person name="Yandava C."/>
            <person name="Haas B."/>
            <person name="Nusbaum C."/>
            <person name="Birren B."/>
        </authorList>
    </citation>
    <scope>NUCLEOTIDE SEQUENCE [LARGE SCALE GENOMIC DNA]</scope>
    <source>
        <strain evidence="5">ATCC 50818</strain>
    </source>
</reference>
<feature type="compositionally biased region" description="Low complexity" evidence="2">
    <location>
        <begin position="405"/>
        <end position="423"/>
    </location>
</feature>
<feature type="compositionally biased region" description="Polar residues" evidence="2">
    <location>
        <begin position="40"/>
        <end position="55"/>
    </location>
</feature>
<feature type="compositionally biased region" description="Basic and acidic residues" evidence="2">
    <location>
        <begin position="665"/>
        <end position="679"/>
    </location>
</feature>
<keyword evidence="6" id="KW-1185">Reference proteome</keyword>
<dbReference type="InterPro" id="IPR039715">
    <property type="entry name" value="ZCCHC10"/>
</dbReference>
<name>F2TYR9_SALR5</name>
<dbReference type="InParanoid" id="F2TYR9"/>
<proteinExistence type="predicted"/>
<dbReference type="AlphaFoldDB" id="F2TYR9"/>
<dbReference type="SUPFAM" id="SSF50156">
    <property type="entry name" value="PDZ domain-like"/>
    <property type="match status" value="1"/>
</dbReference>
<keyword evidence="1" id="KW-0727">SH2 domain</keyword>
<feature type="compositionally biased region" description="Polar residues" evidence="2">
    <location>
        <begin position="918"/>
        <end position="930"/>
    </location>
</feature>
<evidence type="ECO:0000313" key="6">
    <source>
        <dbReference type="Proteomes" id="UP000007799"/>
    </source>
</evidence>
<dbReference type="Proteomes" id="UP000007799">
    <property type="component" value="Unassembled WGS sequence"/>
</dbReference>
<dbReference type="SMART" id="SM00228">
    <property type="entry name" value="PDZ"/>
    <property type="match status" value="1"/>
</dbReference>
<dbReference type="PANTHER" id="PTHR13491:SF0">
    <property type="entry name" value="ZINC FINGER CCHC DOMAIN-CONTAINING PROTEIN 10"/>
    <property type="match status" value="1"/>
</dbReference>
<gene>
    <name evidence="5" type="ORF">PTSG_01722</name>
</gene>
<dbReference type="InterPro" id="IPR001478">
    <property type="entry name" value="PDZ"/>
</dbReference>
<dbReference type="InterPro" id="IPR000980">
    <property type="entry name" value="SH2"/>
</dbReference>
<dbReference type="Gene3D" id="3.30.505.10">
    <property type="entry name" value="SH2 domain"/>
    <property type="match status" value="1"/>
</dbReference>
<protein>
    <recommendedName>
        <fullName evidence="7">PDZ domain-containing protein</fullName>
    </recommendedName>
</protein>
<feature type="region of interest" description="Disordered" evidence="2">
    <location>
        <begin position="400"/>
        <end position="439"/>
    </location>
</feature>
<evidence type="ECO:0000256" key="2">
    <source>
        <dbReference type="SAM" id="MobiDB-lite"/>
    </source>
</evidence>
<feature type="domain" description="PDZ" evidence="4">
    <location>
        <begin position="133"/>
        <end position="204"/>
    </location>
</feature>
<dbReference type="EMBL" id="GL832957">
    <property type="protein sequence ID" value="EGD78743.1"/>
    <property type="molecule type" value="Genomic_DNA"/>
</dbReference>
<dbReference type="OrthoDB" id="75502at2759"/>
<evidence type="ECO:0000256" key="1">
    <source>
        <dbReference type="PROSITE-ProRule" id="PRU00191"/>
    </source>
</evidence>
<feature type="compositionally biased region" description="Low complexity" evidence="2">
    <location>
        <begin position="592"/>
        <end position="609"/>
    </location>
</feature>
<feature type="compositionally biased region" description="Basic and acidic residues" evidence="2">
    <location>
        <begin position="560"/>
        <end position="577"/>
    </location>
</feature>
<evidence type="ECO:0000313" key="5">
    <source>
        <dbReference type="EMBL" id="EGD78743.1"/>
    </source>
</evidence>
<feature type="compositionally biased region" description="Low complexity" evidence="2">
    <location>
        <begin position="619"/>
        <end position="635"/>
    </location>
</feature>
<feature type="region of interest" description="Disordered" evidence="2">
    <location>
        <begin position="549"/>
        <end position="930"/>
    </location>
</feature>
<feature type="compositionally biased region" description="Polar residues" evidence="2">
    <location>
        <begin position="1"/>
        <end position="14"/>
    </location>
</feature>
<feature type="region of interest" description="Disordered" evidence="2">
    <location>
        <begin position="1"/>
        <end position="121"/>
    </location>
</feature>
<feature type="compositionally biased region" description="Basic and acidic residues" evidence="2">
    <location>
        <begin position="893"/>
        <end position="917"/>
    </location>
</feature>
<feature type="compositionally biased region" description="Basic and acidic residues" evidence="2">
    <location>
        <begin position="704"/>
        <end position="729"/>
    </location>
</feature>
<dbReference type="CDD" id="cd00136">
    <property type="entry name" value="PDZ_canonical"/>
    <property type="match status" value="1"/>
</dbReference>
<dbReference type="PROSITE" id="PS50001">
    <property type="entry name" value="SH2"/>
    <property type="match status" value="1"/>
</dbReference>
<dbReference type="SUPFAM" id="SSF55550">
    <property type="entry name" value="SH2 domain"/>
    <property type="match status" value="1"/>
</dbReference>
<evidence type="ECO:0000259" key="4">
    <source>
        <dbReference type="PROSITE" id="PS50106"/>
    </source>
</evidence>
<dbReference type="OMA" id="YAMSERE"/>
<dbReference type="STRING" id="946362.F2TYR9"/>
<dbReference type="Gene3D" id="2.30.42.10">
    <property type="match status" value="1"/>
</dbReference>
<dbReference type="InterPro" id="IPR036034">
    <property type="entry name" value="PDZ_sf"/>
</dbReference>
<dbReference type="Pfam" id="PF00595">
    <property type="entry name" value="PDZ"/>
    <property type="match status" value="1"/>
</dbReference>
<evidence type="ECO:0000259" key="3">
    <source>
        <dbReference type="PROSITE" id="PS50001"/>
    </source>
</evidence>
<feature type="compositionally biased region" description="Low complexity" evidence="2">
    <location>
        <begin position="77"/>
        <end position="96"/>
    </location>
</feature>
<dbReference type="GeneID" id="16078296"/>
<dbReference type="InterPro" id="IPR036860">
    <property type="entry name" value="SH2_dom_sf"/>
</dbReference>
<feature type="compositionally biased region" description="Low complexity" evidence="2">
    <location>
        <begin position="681"/>
        <end position="699"/>
    </location>
</feature>
<dbReference type="PANTHER" id="PTHR13491">
    <property type="entry name" value="ZCCHC10 PROTEIN"/>
    <property type="match status" value="1"/>
</dbReference>
<sequence length="930" mass="105268">MGNKQSSVSISARNSAGEDAVPAGRLSTSSKQRASALLSLPNTSATSSVRQSVDSNAHEGAPSSNTTSDCGGAVQESSQPQSPSATTTHSSQQPTHEGPANTEQSKAATNGDAPPILLAGYEPLYPNDNEVLPVVLDRDESGFGFTFVGPADSEGMTGLYITRVKPNTPAAESNLLMRAQQILAVNGEDVLLASKFDVQNMLRQCDTVLLEVKYDAEGFAVYDQGEELRRISFMVFADAEAEDGENEIQTFSARYLGHASIQDARLESMHAVYKQLRKKPEKNHKTKLLLGVGVMDIRVFPARGNPSPDLARRHLLIDVLNCVASSNVLALVSNDLVVNSHRQKTCYIYTLKNKKEAARAADVISARCNAGFSRVQRELSRQRQRTQSMHMTREKRLSIRRNSMRTRAATTSTAQRKASTTSTGAPAGPKTGSLRGGGVLDFRKTPLQEQRWYFASMTQTDAIRVLVERAPAGGFLVFPSGPPQEYEVCVKEGARDIRSMKMIPHVEEDSQIYYTLEGHEMLFRSVVLLVWYFGHHPYAHSEDGQPLMFRLPRRRKSKTQQKDVDRPRSHISKEIPATKKRASGTADASGDAPAQQQAASTAGTATQSTHILEPETQHHQQQQDQQQQQQQQQAQVHGGEEGAAEVSPRTESQQERAAQGEDGETLQREGQVAKDHAEQDAATTSPAQQQEETTEAVNVEVEEEGAREPRDVEHESGEKGNEETAKVSDDGGAGSVNEEEERKEKGEREKEEKERKEKEKEEREKKEKEEREKKEKEERERKEKEERERKEKEERERKQKEEREKKEKEEREKKEKEERERKEKEEREKKEKEERERKEKEERERKEKEERERKEKEEQVRQERETKREKEKEEQQDKQEHDASATSSVPLRRTSDEEYAMSERERQLRDLDEEATRTRLSSISFDFTFN</sequence>
<organism evidence="6">
    <name type="scientific">Salpingoeca rosetta (strain ATCC 50818 / BSB-021)</name>
    <dbReference type="NCBI Taxonomy" id="946362"/>
    <lineage>
        <taxon>Eukaryota</taxon>
        <taxon>Choanoflagellata</taxon>
        <taxon>Craspedida</taxon>
        <taxon>Salpingoecidae</taxon>
        <taxon>Salpingoeca</taxon>
    </lineage>
</organism>
<dbReference type="RefSeq" id="XP_004997700.1">
    <property type="nucleotide sequence ID" value="XM_004997643.1"/>
</dbReference>
<evidence type="ECO:0008006" key="7">
    <source>
        <dbReference type="Google" id="ProtNLM"/>
    </source>
</evidence>
<dbReference type="SMART" id="SM00252">
    <property type="entry name" value="SH2"/>
    <property type="match status" value="1"/>
</dbReference>
<feature type="compositionally biased region" description="Basic and acidic residues" evidence="2">
    <location>
        <begin position="740"/>
        <end position="883"/>
    </location>
</feature>
<accession>F2TYR9</accession>
<dbReference type="PROSITE" id="PS50106">
    <property type="entry name" value="PDZ"/>
    <property type="match status" value="1"/>
</dbReference>
<dbReference type="KEGG" id="sre:PTSG_01722"/>